<organism evidence="3 4">
    <name type="scientific">Cladorrhinum samala</name>
    <dbReference type="NCBI Taxonomy" id="585594"/>
    <lineage>
        <taxon>Eukaryota</taxon>
        <taxon>Fungi</taxon>
        <taxon>Dikarya</taxon>
        <taxon>Ascomycota</taxon>
        <taxon>Pezizomycotina</taxon>
        <taxon>Sordariomycetes</taxon>
        <taxon>Sordariomycetidae</taxon>
        <taxon>Sordariales</taxon>
        <taxon>Podosporaceae</taxon>
        <taxon>Cladorrhinum</taxon>
    </lineage>
</organism>
<dbReference type="EMBL" id="MU865018">
    <property type="protein sequence ID" value="KAK4460194.1"/>
    <property type="molecule type" value="Genomic_DNA"/>
</dbReference>
<feature type="domain" description="2EXR" evidence="2">
    <location>
        <begin position="22"/>
        <end position="106"/>
    </location>
</feature>
<dbReference type="AlphaFoldDB" id="A0AAV9HJL6"/>
<accession>A0AAV9HJL6</accession>
<proteinExistence type="predicted"/>
<feature type="region of interest" description="Disordered" evidence="1">
    <location>
        <begin position="1"/>
        <end position="20"/>
    </location>
</feature>
<reference evidence="3" key="2">
    <citation type="submission" date="2023-06" db="EMBL/GenBank/DDBJ databases">
        <authorList>
            <consortium name="Lawrence Berkeley National Laboratory"/>
            <person name="Mondo S.J."/>
            <person name="Hensen N."/>
            <person name="Bonometti L."/>
            <person name="Westerberg I."/>
            <person name="Brannstrom I.O."/>
            <person name="Guillou S."/>
            <person name="Cros-Aarteil S."/>
            <person name="Calhoun S."/>
            <person name="Haridas S."/>
            <person name="Kuo A."/>
            <person name="Pangilinan J."/>
            <person name="Riley R."/>
            <person name="Labutti K."/>
            <person name="Andreopoulos B."/>
            <person name="Lipzen A."/>
            <person name="Chen C."/>
            <person name="Yanf M."/>
            <person name="Daum C."/>
            <person name="Ng V."/>
            <person name="Clum A."/>
            <person name="Steindorff A."/>
            <person name="Ohm R."/>
            <person name="Martin F."/>
            <person name="Silar P."/>
            <person name="Natvig D."/>
            <person name="Lalanne C."/>
            <person name="Gautier V."/>
            <person name="Ament-Velasquez S.L."/>
            <person name="Kruys A."/>
            <person name="Hutchinson M.I."/>
            <person name="Powell A.J."/>
            <person name="Barry K."/>
            <person name="Miller A.N."/>
            <person name="Grigoriev I.V."/>
            <person name="Debuchy R."/>
            <person name="Gladieux P."/>
            <person name="Thoren M.H."/>
            <person name="Johannesson H."/>
        </authorList>
    </citation>
    <scope>NUCLEOTIDE SEQUENCE</scope>
    <source>
        <strain evidence="3">PSN324</strain>
    </source>
</reference>
<dbReference type="Proteomes" id="UP001321749">
    <property type="component" value="Unassembled WGS sequence"/>
</dbReference>
<evidence type="ECO:0000256" key="1">
    <source>
        <dbReference type="SAM" id="MobiDB-lite"/>
    </source>
</evidence>
<sequence length="324" mass="36515">MVQTRSGKDTQTSKPDTFPIERLPKELRNNIWEEALHLEEDNSKAPKPDLLVSLRIQDHRAHPKQHDKSIKWLAKGGIVNFFEFKSPKLASVCPESREAAKRLGRKQNKEWLQGRERTTPSVVSFLAGTGVPLLPLLPPDDYLVFNFANLPDTSDQSPFRNRELGQRFLELLLAAKDNQVKIQLPEHETFCLESSVTGPPLPKAAEGWVKQPPRAISVNDLNAWAELMSIASHYGYPWEFANQMLNDPSSRAAVVDKAVAPIRKLWQQENKRRAKSGLEALKELPKIDAVVLIDMQQGGTIGMLGFRGAPNKQHLKDMLDWGVL</sequence>
<evidence type="ECO:0000313" key="3">
    <source>
        <dbReference type="EMBL" id="KAK4460194.1"/>
    </source>
</evidence>
<comment type="caution">
    <text evidence="3">The sequence shown here is derived from an EMBL/GenBank/DDBJ whole genome shotgun (WGS) entry which is preliminary data.</text>
</comment>
<evidence type="ECO:0000313" key="4">
    <source>
        <dbReference type="Proteomes" id="UP001321749"/>
    </source>
</evidence>
<reference evidence="3" key="1">
    <citation type="journal article" date="2023" name="Mol. Phylogenet. Evol.">
        <title>Genome-scale phylogeny and comparative genomics of the fungal order Sordariales.</title>
        <authorList>
            <person name="Hensen N."/>
            <person name="Bonometti L."/>
            <person name="Westerberg I."/>
            <person name="Brannstrom I.O."/>
            <person name="Guillou S."/>
            <person name="Cros-Aarteil S."/>
            <person name="Calhoun S."/>
            <person name="Haridas S."/>
            <person name="Kuo A."/>
            <person name="Mondo S."/>
            <person name="Pangilinan J."/>
            <person name="Riley R."/>
            <person name="LaButti K."/>
            <person name="Andreopoulos B."/>
            <person name="Lipzen A."/>
            <person name="Chen C."/>
            <person name="Yan M."/>
            <person name="Daum C."/>
            <person name="Ng V."/>
            <person name="Clum A."/>
            <person name="Steindorff A."/>
            <person name="Ohm R.A."/>
            <person name="Martin F."/>
            <person name="Silar P."/>
            <person name="Natvig D.O."/>
            <person name="Lalanne C."/>
            <person name="Gautier V."/>
            <person name="Ament-Velasquez S.L."/>
            <person name="Kruys A."/>
            <person name="Hutchinson M.I."/>
            <person name="Powell A.J."/>
            <person name="Barry K."/>
            <person name="Miller A.N."/>
            <person name="Grigoriev I.V."/>
            <person name="Debuchy R."/>
            <person name="Gladieux P."/>
            <person name="Hiltunen Thoren M."/>
            <person name="Johannesson H."/>
        </authorList>
    </citation>
    <scope>NUCLEOTIDE SEQUENCE</scope>
    <source>
        <strain evidence="3">PSN324</strain>
    </source>
</reference>
<keyword evidence="4" id="KW-1185">Reference proteome</keyword>
<evidence type="ECO:0000259" key="2">
    <source>
        <dbReference type="Pfam" id="PF20150"/>
    </source>
</evidence>
<protein>
    <recommendedName>
        <fullName evidence="2">2EXR domain-containing protein</fullName>
    </recommendedName>
</protein>
<dbReference type="Pfam" id="PF20150">
    <property type="entry name" value="2EXR"/>
    <property type="match status" value="1"/>
</dbReference>
<gene>
    <name evidence="3" type="ORF">QBC42DRAFT_273016</name>
</gene>
<feature type="compositionally biased region" description="Polar residues" evidence="1">
    <location>
        <begin position="1"/>
        <end position="15"/>
    </location>
</feature>
<dbReference type="InterPro" id="IPR045518">
    <property type="entry name" value="2EXR"/>
</dbReference>
<name>A0AAV9HJL6_9PEZI</name>